<evidence type="ECO:0000313" key="1">
    <source>
        <dbReference type="EMBL" id="KAH7965805.1"/>
    </source>
</evidence>
<sequence length="82" mass="8862">MMTLFANLPPSLYLPGTPAILWYKWKKIFQVYLKAAGGSGSEDGRRASVLISVLGWEGQREYCLAEQQAEAPAITTNAAGGT</sequence>
<protein>
    <submittedName>
        <fullName evidence="1">Uncharacterized protein</fullName>
    </submittedName>
</protein>
<name>A0ACB8DCW2_DERSI</name>
<dbReference type="EMBL" id="CM023471">
    <property type="protein sequence ID" value="KAH7965805.1"/>
    <property type="molecule type" value="Genomic_DNA"/>
</dbReference>
<evidence type="ECO:0000313" key="2">
    <source>
        <dbReference type="Proteomes" id="UP000821865"/>
    </source>
</evidence>
<organism evidence="1 2">
    <name type="scientific">Dermacentor silvarum</name>
    <name type="common">Tick</name>
    <dbReference type="NCBI Taxonomy" id="543639"/>
    <lineage>
        <taxon>Eukaryota</taxon>
        <taxon>Metazoa</taxon>
        <taxon>Ecdysozoa</taxon>
        <taxon>Arthropoda</taxon>
        <taxon>Chelicerata</taxon>
        <taxon>Arachnida</taxon>
        <taxon>Acari</taxon>
        <taxon>Parasitiformes</taxon>
        <taxon>Ixodida</taxon>
        <taxon>Ixodoidea</taxon>
        <taxon>Ixodidae</taxon>
        <taxon>Rhipicephalinae</taxon>
        <taxon>Dermacentor</taxon>
    </lineage>
</organism>
<dbReference type="Proteomes" id="UP000821865">
    <property type="component" value="Chromosome 2"/>
</dbReference>
<accession>A0ACB8DCW2</accession>
<keyword evidence="2" id="KW-1185">Reference proteome</keyword>
<gene>
    <name evidence="1" type="ORF">HPB49_011241</name>
</gene>
<proteinExistence type="predicted"/>
<comment type="caution">
    <text evidence="1">The sequence shown here is derived from an EMBL/GenBank/DDBJ whole genome shotgun (WGS) entry which is preliminary data.</text>
</comment>
<reference evidence="1" key="1">
    <citation type="submission" date="2020-05" db="EMBL/GenBank/DDBJ databases">
        <title>Large-scale comparative analyses of tick genomes elucidate their genetic diversity and vector capacities.</title>
        <authorList>
            <person name="Jia N."/>
            <person name="Wang J."/>
            <person name="Shi W."/>
            <person name="Du L."/>
            <person name="Sun Y."/>
            <person name="Zhan W."/>
            <person name="Jiang J."/>
            <person name="Wang Q."/>
            <person name="Zhang B."/>
            <person name="Ji P."/>
            <person name="Sakyi L.B."/>
            <person name="Cui X."/>
            <person name="Yuan T."/>
            <person name="Jiang B."/>
            <person name="Yang W."/>
            <person name="Lam T.T.-Y."/>
            <person name="Chang Q."/>
            <person name="Ding S."/>
            <person name="Wang X."/>
            <person name="Zhu J."/>
            <person name="Ruan X."/>
            <person name="Zhao L."/>
            <person name="Wei J."/>
            <person name="Que T."/>
            <person name="Du C."/>
            <person name="Cheng J."/>
            <person name="Dai P."/>
            <person name="Han X."/>
            <person name="Huang E."/>
            <person name="Gao Y."/>
            <person name="Liu J."/>
            <person name="Shao H."/>
            <person name="Ye R."/>
            <person name="Li L."/>
            <person name="Wei W."/>
            <person name="Wang X."/>
            <person name="Wang C."/>
            <person name="Yang T."/>
            <person name="Huo Q."/>
            <person name="Li W."/>
            <person name="Guo W."/>
            <person name="Chen H."/>
            <person name="Zhou L."/>
            <person name="Ni X."/>
            <person name="Tian J."/>
            <person name="Zhou Y."/>
            <person name="Sheng Y."/>
            <person name="Liu T."/>
            <person name="Pan Y."/>
            <person name="Xia L."/>
            <person name="Li J."/>
            <person name="Zhao F."/>
            <person name="Cao W."/>
        </authorList>
    </citation>
    <scope>NUCLEOTIDE SEQUENCE</scope>
    <source>
        <strain evidence="1">Dsil-2018</strain>
    </source>
</reference>